<dbReference type="OMA" id="TTREVEW"/>
<dbReference type="PRINTS" id="PR01866">
    <property type="entry name" value="APOPREGMCL1"/>
</dbReference>
<keyword evidence="5" id="KW-0053">Apoptosis</keyword>
<dbReference type="Proteomes" id="UP000472264">
    <property type="component" value="Chromosome 6"/>
</dbReference>
<evidence type="ECO:0000259" key="8">
    <source>
        <dbReference type="SMART" id="SM00337"/>
    </source>
</evidence>
<comment type="subcellular location">
    <subcellularLocation>
        <location evidence="2">Cytoplasm</location>
    </subcellularLocation>
    <subcellularLocation>
        <location evidence="1">Nucleus</location>
    </subcellularLocation>
</comment>
<proteinExistence type="inferred from homology"/>
<reference evidence="9" key="2">
    <citation type="submission" date="2025-08" db="UniProtKB">
        <authorList>
            <consortium name="Ensembl"/>
        </authorList>
    </citation>
    <scope>IDENTIFICATION</scope>
</reference>
<sequence>MSLFQTHKSSAFGSASTSMNLLICDPNVLPKMWTGGAGASSVDSPIRSDVAKRPTNLEVSSKGGCPPKIVRENSGGESVACTPESNSDSEAEASSPAERELLRADTCQLISQTMRWYTEWSTPRTKQHRGLDTMKRVVDGLLEKHGIAYNGMVNKLSLDNTEDMSFVCLVAQKLFSDGTTNWGRVASLAAFGVVVCRRLKEMGRESCVESVGMEISKYLLSEQKDWLLKNNSWDGFVEFFHVVDPESSVRNTLMAFAGVAGIGATLALLIR</sequence>
<dbReference type="InterPro" id="IPR026298">
    <property type="entry name" value="Bcl-2_fam"/>
</dbReference>
<dbReference type="PANTHER" id="PTHR11256:SF46">
    <property type="entry name" value="INDUCED MYELOID LEUKEMIA CELL DIFFERENTIATION PROTEIN MCL-1"/>
    <property type="match status" value="1"/>
</dbReference>
<dbReference type="GO" id="GO:0097192">
    <property type="term" value="P:extrinsic apoptotic signaling pathway in absence of ligand"/>
    <property type="evidence" value="ECO:0007669"/>
    <property type="project" value="TreeGrafter"/>
</dbReference>
<dbReference type="Pfam" id="PF00452">
    <property type="entry name" value="Bcl-2"/>
    <property type="match status" value="1"/>
</dbReference>
<dbReference type="SUPFAM" id="SSF56854">
    <property type="entry name" value="Bcl-2 inhibitors of programmed cell death"/>
    <property type="match status" value="1"/>
</dbReference>
<dbReference type="Ensembl" id="ENSENLT00000005170.1">
    <property type="protein sequence ID" value="ENSENLP00000004912.1"/>
    <property type="gene ID" value="ENSENLG00000002430.1"/>
</dbReference>
<keyword evidence="10" id="KW-1185">Reference proteome</keyword>
<dbReference type="InterPro" id="IPR036834">
    <property type="entry name" value="Bcl-2-like_sf"/>
</dbReference>
<dbReference type="CDD" id="cd06845">
    <property type="entry name" value="Bcl-2_like"/>
    <property type="match status" value="1"/>
</dbReference>
<evidence type="ECO:0000256" key="2">
    <source>
        <dbReference type="ARBA" id="ARBA00004496"/>
    </source>
</evidence>
<organism evidence="9 10">
    <name type="scientific">Echeneis naucrates</name>
    <name type="common">Live sharksucker</name>
    <dbReference type="NCBI Taxonomy" id="173247"/>
    <lineage>
        <taxon>Eukaryota</taxon>
        <taxon>Metazoa</taxon>
        <taxon>Chordata</taxon>
        <taxon>Craniata</taxon>
        <taxon>Vertebrata</taxon>
        <taxon>Euteleostomi</taxon>
        <taxon>Actinopterygii</taxon>
        <taxon>Neopterygii</taxon>
        <taxon>Teleostei</taxon>
        <taxon>Neoteleostei</taxon>
        <taxon>Acanthomorphata</taxon>
        <taxon>Carangaria</taxon>
        <taxon>Carangiformes</taxon>
        <taxon>Echeneidae</taxon>
        <taxon>Echeneis</taxon>
    </lineage>
</organism>
<dbReference type="PROSITE" id="PS50062">
    <property type="entry name" value="BCL2_FAMILY"/>
    <property type="match status" value="1"/>
</dbReference>
<protein>
    <submittedName>
        <fullName evidence="9">Induced myeloid leukemia cell differentiation protein Mcl-1 homolog</fullName>
    </submittedName>
</protein>
<dbReference type="SMART" id="SM00337">
    <property type="entry name" value="BCL"/>
    <property type="match status" value="1"/>
</dbReference>
<dbReference type="GO" id="GO:0005634">
    <property type="term" value="C:nucleus"/>
    <property type="evidence" value="ECO:0007669"/>
    <property type="project" value="UniProtKB-SubCell"/>
</dbReference>
<comment type="similarity">
    <text evidence="3">Belongs to the Bcl-2 family.</text>
</comment>
<dbReference type="InterPro" id="IPR046371">
    <property type="entry name" value="Bcl-2_BH1-3"/>
</dbReference>
<feature type="compositionally biased region" description="Low complexity" evidence="7">
    <location>
        <begin position="84"/>
        <end position="96"/>
    </location>
</feature>
<dbReference type="GO" id="GO:0005741">
    <property type="term" value="C:mitochondrial outer membrane"/>
    <property type="evidence" value="ECO:0007669"/>
    <property type="project" value="TreeGrafter"/>
</dbReference>
<feature type="domain" description="Bcl-2 Bcl-2 homology region 1-3" evidence="8">
    <location>
        <begin position="134"/>
        <end position="233"/>
    </location>
</feature>
<reference evidence="9" key="3">
    <citation type="submission" date="2025-09" db="UniProtKB">
        <authorList>
            <consortium name="Ensembl"/>
        </authorList>
    </citation>
    <scope>IDENTIFICATION</scope>
</reference>
<dbReference type="InterPro" id="IPR002475">
    <property type="entry name" value="Bcl2-like"/>
</dbReference>
<dbReference type="GO" id="GO:0008053">
    <property type="term" value="P:mitochondrial fusion"/>
    <property type="evidence" value="ECO:0007669"/>
    <property type="project" value="TreeGrafter"/>
</dbReference>
<evidence type="ECO:0000256" key="3">
    <source>
        <dbReference type="ARBA" id="ARBA00009458"/>
    </source>
</evidence>
<dbReference type="GO" id="GO:0015267">
    <property type="term" value="F:channel activity"/>
    <property type="evidence" value="ECO:0007669"/>
    <property type="project" value="TreeGrafter"/>
</dbReference>
<dbReference type="Gene3D" id="1.10.437.10">
    <property type="entry name" value="Blc2-like"/>
    <property type="match status" value="1"/>
</dbReference>
<dbReference type="GO" id="GO:0008630">
    <property type="term" value="P:intrinsic apoptotic signaling pathway in response to DNA damage"/>
    <property type="evidence" value="ECO:0007669"/>
    <property type="project" value="TreeGrafter"/>
</dbReference>
<dbReference type="PANTHER" id="PTHR11256">
    <property type="entry name" value="BCL-2 RELATED"/>
    <property type="match status" value="1"/>
</dbReference>
<evidence type="ECO:0000256" key="6">
    <source>
        <dbReference type="ARBA" id="ARBA00023242"/>
    </source>
</evidence>
<evidence type="ECO:0000256" key="5">
    <source>
        <dbReference type="ARBA" id="ARBA00022703"/>
    </source>
</evidence>
<evidence type="ECO:0000256" key="7">
    <source>
        <dbReference type="SAM" id="MobiDB-lite"/>
    </source>
</evidence>
<dbReference type="GO" id="GO:0042981">
    <property type="term" value="P:regulation of apoptotic process"/>
    <property type="evidence" value="ECO:0007669"/>
    <property type="project" value="InterPro"/>
</dbReference>
<feature type="region of interest" description="Disordered" evidence="7">
    <location>
        <begin position="37"/>
        <end position="99"/>
    </location>
</feature>
<gene>
    <name evidence="9" type="primary">mcl1b</name>
</gene>
<keyword evidence="4" id="KW-0963">Cytoplasm</keyword>
<evidence type="ECO:0000256" key="1">
    <source>
        <dbReference type="ARBA" id="ARBA00004123"/>
    </source>
</evidence>
<name>A0A665TFT7_ECHNA</name>
<reference evidence="9" key="1">
    <citation type="submission" date="2021-04" db="EMBL/GenBank/DDBJ databases">
        <authorList>
            <consortium name="Wellcome Sanger Institute Data Sharing"/>
        </authorList>
    </citation>
    <scope>NUCLEOTIDE SEQUENCE [LARGE SCALE GENOMIC DNA]</scope>
</reference>
<dbReference type="GO" id="GO:0001836">
    <property type="term" value="P:release of cytochrome c from mitochondria"/>
    <property type="evidence" value="ECO:0007669"/>
    <property type="project" value="TreeGrafter"/>
</dbReference>
<dbReference type="OrthoDB" id="8932147at2759"/>
<evidence type="ECO:0000256" key="4">
    <source>
        <dbReference type="ARBA" id="ARBA00022490"/>
    </source>
</evidence>
<dbReference type="AlphaFoldDB" id="A0A665TFT7"/>
<accession>A0A665TFT7</accession>
<dbReference type="FunFam" id="1.10.437.10:FF:000017">
    <property type="entry name" value="MCL1, BCL2 family apoptosis regulator"/>
    <property type="match status" value="1"/>
</dbReference>
<dbReference type="PRINTS" id="PR01862">
    <property type="entry name" value="BCL2FAMILY"/>
</dbReference>
<evidence type="ECO:0000313" key="9">
    <source>
        <dbReference type="Ensembl" id="ENSENLP00000004912.1"/>
    </source>
</evidence>
<dbReference type="InParanoid" id="A0A665TFT7"/>
<dbReference type="GO" id="GO:0051400">
    <property type="term" value="F:BH domain binding"/>
    <property type="evidence" value="ECO:0007669"/>
    <property type="project" value="TreeGrafter"/>
</dbReference>
<dbReference type="InterPro" id="IPR013281">
    <property type="entry name" value="Apop_reg_Mc1"/>
</dbReference>
<evidence type="ECO:0000313" key="10">
    <source>
        <dbReference type="Proteomes" id="UP000472264"/>
    </source>
</evidence>
<keyword evidence="6" id="KW-0539">Nucleus</keyword>